<dbReference type="InterPro" id="IPR003313">
    <property type="entry name" value="AraC-bd"/>
</dbReference>
<dbReference type="AlphaFoldDB" id="A0A254NGW5"/>
<keyword evidence="4" id="KW-0804">Transcription</keyword>
<evidence type="ECO:0000256" key="2">
    <source>
        <dbReference type="ARBA" id="ARBA00023015"/>
    </source>
</evidence>
<organism evidence="7 8">
    <name type="scientific">Roseateles puraquae</name>
    <dbReference type="NCBI Taxonomy" id="431059"/>
    <lineage>
        <taxon>Bacteria</taxon>
        <taxon>Pseudomonadati</taxon>
        <taxon>Pseudomonadota</taxon>
        <taxon>Betaproteobacteria</taxon>
        <taxon>Burkholderiales</taxon>
        <taxon>Sphaerotilaceae</taxon>
        <taxon>Roseateles</taxon>
    </lineage>
</organism>
<keyword evidence="8" id="KW-1185">Reference proteome</keyword>
<dbReference type="RefSeq" id="WP_088483284.1">
    <property type="nucleotide sequence ID" value="NZ_NISI01000003.1"/>
</dbReference>
<dbReference type="InterPro" id="IPR011051">
    <property type="entry name" value="RmlC_Cupin_sf"/>
</dbReference>
<keyword evidence="3" id="KW-0238">DNA-binding</keyword>
<feature type="region of interest" description="Disordered" evidence="5">
    <location>
        <begin position="1"/>
        <end position="39"/>
    </location>
</feature>
<gene>
    <name evidence="7" type="ORF">CDO81_11190</name>
</gene>
<protein>
    <submittedName>
        <fullName evidence="7">AraC family transcriptional regulator</fullName>
    </submittedName>
</protein>
<dbReference type="SMART" id="SM00342">
    <property type="entry name" value="HTH_ARAC"/>
    <property type="match status" value="1"/>
</dbReference>
<evidence type="ECO:0000256" key="5">
    <source>
        <dbReference type="SAM" id="MobiDB-lite"/>
    </source>
</evidence>
<dbReference type="Gene3D" id="2.60.120.10">
    <property type="entry name" value="Jelly Rolls"/>
    <property type="match status" value="1"/>
</dbReference>
<keyword evidence="1" id="KW-0678">Repressor</keyword>
<evidence type="ECO:0000256" key="4">
    <source>
        <dbReference type="ARBA" id="ARBA00023163"/>
    </source>
</evidence>
<dbReference type="PROSITE" id="PS01124">
    <property type="entry name" value="HTH_ARAC_FAMILY_2"/>
    <property type="match status" value="1"/>
</dbReference>
<feature type="domain" description="HTH araC/xylS-type" evidence="6">
    <location>
        <begin position="189"/>
        <end position="286"/>
    </location>
</feature>
<keyword evidence="2" id="KW-0805">Transcription regulation</keyword>
<dbReference type="CDD" id="cd06124">
    <property type="entry name" value="cupin_NimR-like_N"/>
    <property type="match status" value="1"/>
</dbReference>
<accession>A0A254NGW5</accession>
<dbReference type="Pfam" id="PF02311">
    <property type="entry name" value="AraC_binding"/>
    <property type="match status" value="1"/>
</dbReference>
<reference evidence="7 8" key="1">
    <citation type="journal article" date="2007" name="Int. J. Syst. Evol. Microbiol.">
        <title>Description of Pelomonas aquatica sp. nov. and Pelomonas puraquae sp. nov., isolated from industrial and haemodialysis water.</title>
        <authorList>
            <person name="Gomila M."/>
            <person name="Bowien B."/>
            <person name="Falsen E."/>
            <person name="Moore E.R."/>
            <person name="Lalucat J."/>
        </authorList>
    </citation>
    <scope>NUCLEOTIDE SEQUENCE [LARGE SCALE GENOMIC DNA]</scope>
    <source>
        <strain evidence="7 8">CCUG 52769</strain>
    </source>
</reference>
<dbReference type="EMBL" id="NISI01000003">
    <property type="protein sequence ID" value="OWR04263.1"/>
    <property type="molecule type" value="Genomic_DNA"/>
</dbReference>
<name>A0A254NGW5_9BURK</name>
<comment type="caution">
    <text evidence="7">The sequence shown here is derived from an EMBL/GenBank/DDBJ whole genome shotgun (WGS) entry which is preliminary data.</text>
</comment>
<dbReference type="Proteomes" id="UP000197446">
    <property type="component" value="Unassembled WGS sequence"/>
</dbReference>
<sequence length="287" mass="31464">MPASVHRRANAPAPAAPVVRSGTSQPSYQPERYAPSAQRPLRAKSRLLEHLADIQPHHHAWAQLVFSFSGAVRVGTPRSTYIVPPSRAVWIPARLEHAVTAIERADLRTLYVQADLLPGEAWHHPRVLEVSPLLRELVLALPTDADPCPPEAPDDEARRHGVEALVVHELRRARALPLGVALPHDARLRRLCEAMLRDPGRHAGLDAWAAEAGASPRTLNRLFREELGTSFLQWRSQLLLAHAVTLAARGRPMGHIAAELGYASASAFSAMVTRTVGMPPSRFFAEA</sequence>
<evidence type="ECO:0000256" key="3">
    <source>
        <dbReference type="ARBA" id="ARBA00023125"/>
    </source>
</evidence>
<dbReference type="InterPro" id="IPR014710">
    <property type="entry name" value="RmlC-like_jellyroll"/>
</dbReference>
<evidence type="ECO:0000256" key="1">
    <source>
        <dbReference type="ARBA" id="ARBA00022491"/>
    </source>
</evidence>
<dbReference type="FunFam" id="1.10.10.60:FF:000132">
    <property type="entry name" value="AraC family transcriptional regulator"/>
    <property type="match status" value="1"/>
</dbReference>
<dbReference type="SUPFAM" id="SSF51182">
    <property type="entry name" value="RmlC-like cupins"/>
    <property type="match status" value="1"/>
</dbReference>
<dbReference type="OrthoDB" id="9804543at2"/>
<dbReference type="Gene3D" id="1.10.10.60">
    <property type="entry name" value="Homeodomain-like"/>
    <property type="match status" value="1"/>
</dbReference>
<dbReference type="PANTHER" id="PTHR11019">
    <property type="entry name" value="HTH-TYPE TRANSCRIPTIONAL REGULATOR NIMR"/>
    <property type="match status" value="1"/>
</dbReference>
<dbReference type="PANTHER" id="PTHR11019:SF159">
    <property type="entry name" value="TRANSCRIPTIONAL REGULATOR-RELATED"/>
    <property type="match status" value="1"/>
</dbReference>
<evidence type="ECO:0000313" key="8">
    <source>
        <dbReference type="Proteomes" id="UP000197446"/>
    </source>
</evidence>
<proteinExistence type="predicted"/>
<evidence type="ECO:0000313" key="7">
    <source>
        <dbReference type="EMBL" id="OWR04263.1"/>
    </source>
</evidence>
<dbReference type="Pfam" id="PF12833">
    <property type="entry name" value="HTH_18"/>
    <property type="match status" value="1"/>
</dbReference>
<dbReference type="GO" id="GO:0043565">
    <property type="term" value="F:sequence-specific DNA binding"/>
    <property type="evidence" value="ECO:0007669"/>
    <property type="project" value="InterPro"/>
</dbReference>
<dbReference type="InterPro" id="IPR018060">
    <property type="entry name" value="HTH_AraC"/>
</dbReference>
<dbReference type="GO" id="GO:0003700">
    <property type="term" value="F:DNA-binding transcription factor activity"/>
    <property type="evidence" value="ECO:0007669"/>
    <property type="project" value="InterPro"/>
</dbReference>
<evidence type="ECO:0000259" key="6">
    <source>
        <dbReference type="PROSITE" id="PS01124"/>
    </source>
</evidence>
<feature type="compositionally biased region" description="Low complexity" evidence="5">
    <location>
        <begin position="10"/>
        <end position="20"/>
    </location>
</feature>